<dbReference type="Pfam" id="PF19870">
    <property type="entry name" value="DUF6343"/>
    <property type="match status" value="1"/>
</dbReference>
<keyword evidence="1" id="KW-0472">Membrane</keyword>
<accession>A0ABP4PV33</accession>
<dbReference type="InterPro" id="IPR045924">
    <property type="entry name" value="DUF6343"/>
</dbReference>
<name>A0ABP4PV33_9ACTN</name>
<proteinExistence type="predicted"/>
<protein>
    <submittedName>
        <fullName evidence="2">Uncharacterized protein</fullName>
    </submittedName>
</protein>
<evidence type="ECO:0000313" key="3">
    <source>
        <dbReference type="Proteomes" id="UP001501705"/>
    </source>
</evidence>
<reference evidence="3" key="1">
    <citation type="journal article" date="2019" name="Int. J. Syst. Evol. Microbiol.">
        <title>The Global Catalogue of Microorganisms (GCM) 10K type strain sequencing project: providing services to taxonomists for standard genome sequencing and annotation.</title>
        <authorList>
            <consortium name="The Broad Institute Genomics Platform"/>
            <consortium name="The Broad Institute Genome Sequencing Center for Infectious Disease"/>
            <person name="Wu L."/>
            <person name="Ma J."/>
        </authorList>
    </citation>
    <scope>NUCLEOTIDE SEQUENCE [LARGE SCALE GENOMIC DNA]</scope>
    <source>
        <strain evidence="3">JCM 15572</strain>
    </source>
</reference>
<evidence type="ECO:0000256" key="1">
    <source>
        <dbReference type="SAM" id="Phobius"/>
    </source>
</evidence>
<gene>
    <name evidence="2" type="ORF">GCM10009804_48190</name>
</gene>
<feature type="transmembrane region" description="Helical" evidence="1">
    <location>
        <begin position="12"/>
        <end position="36"/>
    </location>
</feature>
<sequence>MANQPPPPRSALTLRIVLASFGLCLWIAAAVLAAVLGLPGGWVIAFGVLAVVALVDLVVVARRKLAEK</sequence>
<dbReference type="RefSeq" id="WP_319037989.1">
    <property type="nucleotide sequence ID" value="NZ_BAAAPH010000016.1"/>
</dbReference>
<comment type="caution">
    <text evidence="2">The sequence shown here is derived from an EMBL/GenBank/DDBJ whole genome shotgun (WGS) entry which is preliminary data.</text>
</comment>
<evidence type="ECO:0000313" key="2">
    <source>
        <dbReference type="EMBL" id="GAA1586464.1"/>
    </source>
</evidence>
<feature type="transmembrane region" description="Helical" evidence="1">
    <location>
        <begin position="42"/>
        <end position="61"/>
    </location>
</feature>
<keyword evidence="1" id="KW-1133">Transmembrane helix</keyword>
<dbReference type="Proteomes" id="UP001501705">
    <property type="component" value="Unassembled WGS sequence"/>
</dbReference>
<dbReference type="EMBL" id="BAAAPH010000016">
    <property type="protein sequence ID" value="GAA1586464.1"/>
    <property type="molecule type" value="Genomic_DNA"/>
</dbReference>
<organism evidence="2 3">
    <name type="scientific">Kribbella hippodromi</name>
    <dbReference type="NCBI Taxonomy" id="434347"/>
    <lineage>
        <taxon>Bacteria</taxon>
        <taxon>Bacillati</taxon>
        <taxon>Actinomycetota</taxon>
        <taxon>Actinomycetes</taxon>
        <taxon>Propionibacteriales</taxon>
        <taxon>Kribbellaceae</taxon>
        <taxon>Kribbella</taxon>
    </lineage>
</organism>
<keyword evidence="1" id="KW-0812">Transmembrane</keyword>
<keyword evidence="3" id="KW-1185">Reference proteome</keyword>